<organism evidence="2 3">
    <name type="scientific">Flavivirga algicola</name>
    <dbReference type="NCBI Taxonomy" id="2729136"/>
    <lineage>
        <taxon>Bacteria</taxon>
        <taxon>Pseudomonadati</taxon>
        <taxon>Bacteroidota</taxon>
        <taxon>Flavobacteriia</taxon>
        <taxon>Flavobacteriales</taxon>
        <taxon>Flavobacteriaceae</taxon>
        <taxon>Flavivirga</taxon>
    </lineage>
</organism>
<feature type="signal peptide" evidence="1">
    <location>
        <begin position="1"/>
        <end position="19"/>
    </location>
</feature>
<comment type="caution">
    <text evidence="2">The sequence shown here is derived from an EMBL/GenBank/DDBJ whole genome shotgun (WGS) entry which is preliminary data.</text>
</comment>
<feature type="chain" id="PRO_5045342746" description="DUF1579 domain-containing protein" evidence="1">
    <location>
        <begin position="20"/>
        <end position="169"/>
    </location>
</feature>
<sequence>MKLFLSILFVLFFSFANYAQETNCKCCTEKYNEFDFWIGTWIVTNAEGELVGRDVVNKIRDNCLLIEKFARAEGDYRGTSSNFYNYSTKQWEQVWVDNEGRSLSFKGNRIGNQMIFKSEVTKDERGDSFYYRVIWTINEDGTLGNQWETITNDIYTNVTFNGVYKKEKI</sequence>
<dbReference type="RefSeq" id="WP_169670136.1">
    <property type="nucleotide sequence ID" value="NZ_JABBHF010000002.1"/>
</dbReference>
<keyword evidence="3" id="KW-1185">Reference proteome</keyword>
<name>A0ABX1RSK4_9FLAO</name>
<evidence type="ECO:0000256" key="1">
    <source>
        <dbReference type="SAM" id="SignalP"/>
    </source>
</evidence>
<dbReference type="EMBL" id="JABBHF010000002">
    <property type="protein sequence ID" value="NMH86531.1"/>
    <property type="molecule type" value="Genomic_DNA"/>
</dbReference>
<dbReference type="Proteomes" id="UP000746690">
    <property type="component" value="Unassembled WGS sequence"/>
</dbReference>
<evidence type="ECO:0008006" key="4">
    <source>
        <dbReference type="Google" id="ProtNLM"/>
    </source>
</evidence>
<evidence type="ECO:0000313" key="2">
    <source>
        <dbReference type="EMBL" id="NMH86531.1"/>
    </source>
</evidence>
<accession>A0ABX1RSK4</accession>
<proteinExistence type="predicted"/>
<reference evidence="2 3" key="1">
    <citation type="submission" date="2020-04" db="EMBL/GenBank/DDBJ databases">
        <title>A Flavivirga sp. nov.</title>
        <authorList>
            <person name="Sun X."/>
        </authorList>
    </citation>
    <scope>NUCLEOTIDE SEQUENCE [LARGE SCALE GENOMIC DNA]</scope>
    <source>
        <strain evidence="2 3">Y03</strain>
    </source>
</reference>
<protein>
    <recommendedName>
        <fullName evidence="4">DUF1579 domain-containing protein</fullName>
    </recommendedName>
</protein>
<keyword evidence="1" id="KW-0732">Signal</keyword>
<gene>
    <name evidence="2" type="ORF">HHX25_03375</name>
</gene>
<evidence type="ECO:0000313" key="3">
    <source>
        <dbReference type="Proteomes" id="UP000746690"/>
    </source>
</evidence>